<dbReference type="SUPFAM" id="SSF102829">
    <property type="entry name" value="Cell division protein ZapA-like"/>
    <property type="match status" value="1"/>
</dbReference>
<keyword evidence="3" id="KW-1185">Reference proteome</keyword>
<dbReference type="InterPro" id="IPR036192">
    <property type="entry name" value="Cell_div_ZapA-like_sf"/>
</dbReference>
<evidence type="ECO:0000313" key="2">
    <source>
        <dbReference type="EMBL" id="SEW28349.1"/>
    </source>
</evidence>
<feature type="coiled-coil region" evidence="1">
    <location>
        <begin position="74"/>
        <end position="129"/>
    </location>
</feature>
<keyword evidence="2" id="KW-0131">Cell cycle</keyword>
<dbReference type="InterPro" id="IPR007838">
    <property type="entry name" value="Cell_div_ZapA-like"/>
</dbReference>
<dbReference type="InterPro" id="IPR053712">
    <property type="entry name" value="Bac_CellDiv_Activator"/>
</dbReference>
<dbReference type="EMBL" id="FOJI01000008">
    <property type="protein sequence ID" value="SEW28349.1"/>
    <property type="molecule type" value="Genomic_DNA"/>
</dbReference>
<dbReference type="Pfam" id="PF05164">
    <property type="entry name" value="ZapA"/>
    <property type="match status" value="1"/>
</dbReference>
<evidence type="ECO:0000256" key="1">
    <source>
        <dbReference type="SAM" id="Coils"/>
    </source>
</evidence>
<sequence>MSSKNNTEVIIGGKVFTLSGYESEEYLQKVAVYINNKLSEFNKEDSFRRHSVEVRCNLLYLNIADDYFKAKKLADTLEAELDNKGKEIYDLKHELIAAQIKNDASNKEIQELREEIINYQKSIVRLETELEDSKK</sequence>
<keyword evidence="2" id="KW-0132">Cell division</keyword>
<reference evidence="2 3" key="1">
    <citation type="submission" date="2016-10" db="EMBL/GenBank/DDBJ databases">
        <authorList>
            <person name="de Groot N.N."/>
        </authorList>
    </citation>
    <scope>NUCLEOTIDE SEQUENCE [LARGE SCALE GENOMIC DNA]</scope>
    <source>
        <strain evidence="2 3">DSM 9179</strain>
    </source>
</reference>
<dbReference type="Gene3D" id="6.10.250.790">
    <property type="match status" value="1"/>
</dbReference>
<accession>A0A1I0QLZ6</accession>
<evidence type="ECO:0000313" key="3">
    <source>
        <dbReference type="Proteomes" id="UP000199701"/>
    </source>
</evidence>
<proteinExistence type="predicted"/>
<gene>
    <name evidence="2" type="ORF">SAMN05421659_108145</name>
</gene>
<dbReference type="RefSeq" id="WP_092454163.1">
    <property type="nucleotide sequence ID" value="NZ_FOJI01000008.1"/>
</dbReference>
<dbReference type="AlphaFoldDB" id="A0A1I0QLZ6"/>
<name>A0A1I0QLZ6_9FIRM</name>
<dbReference type="Proteomes" id="UP000199701">
    <property type="component" value="Unassembled WGS sequence"/>
</dbReference>
<dbReference type="GO" id="GO:0051301">
    <property type="term" value="P:cell division"/>
    <property type="evidence" value="ECO:0007669"/>
    <property type="project" value="UniProtKB-KW"/>
</dbReference>
<organism evidence="2 3">
    <name type="scientific">[Clostridium] fimetarium</name>
    <dbReference type="NCBI Taxonomy" id="99656"/>
    <lineage>
        <taxon>Bacteria</taxon>
        <taxon>Bacillati</taxon>
        <taxon>Bacillota</taxon>
        <taxon>Clostridia</taxon>
        <taxon>Lachnospirales</taxon>
        <taxon>Lachnospiraceae</taxon>
    </lineage>
</organism>
<keyword evidence="1" id="KW-0175">Coiled coil</keyword>
<protein>
    <submittedName>
        <fullName evidence="2">Cell division protein ZapA</fullName>
    </submittedName>
</protein>
<dbReference type="OrthoDB" id="1826286at2"/>
<dbReference type="STRING" id="99656.SAMN05421659_108145"/>